<sequence length="126" mass="13884">MHTISFATPQHFGYQFREVGCETVNQEQTKFISKKGFLVLINFSKKSRKREFFKGGSAIIQSRRLQALSATTSQSKLAPTAGTSAGWVSNLHQLGHSNTGYVRIMHCFSLSDNNGLCRGVGGRRSG</sequence>
<protein>
    <submittedName>
        <fullName evidence="1">Uncharacterized protein</fullName>
    </submittedName>
</protein>
<reference evidence="1" key="1">
    <citation type="journal article" date="2023" name="G3 (Bethesda)">
        <title>A reference genome for the long-term kleptoplast-retaining sea slug Elysia crispata morphotype clarki.</title>
        <authorList>
            <person name="Eastman K.E."/>
            <person name="Pendleton A.L."/>
            <person name="Shaikh M.A."/>
            <person name="Suttiyut T."/>
            <person name="Ogas R."/>
            <person name="Tomko P."/>
            <person name="Gavelis G."/>
            <person name="Widhalm J.R."/>
            <person name="Wisecaver J.H."/>
        </authorList>
    </citation>
    <scope>NUCLEOTIDE SEQUENCE</scope>
    <source>
        <strain evidence="1">ECLA1</strain>
    </source>
</reference>
<evidence type="ECO:0000313" key="1">
    <source>
        <dbReference type="EMBL" id="KAK3803680.1"/>
    </source>
</evidence>
<evidence type="ECO:0000313" key="2">
    <source>
        <dbReference type="Proteomes" id="UP001283361"/>
    </source>
</evidence>
<accession>A0AAE1BD31</accession>
<proteinExistence type="predicted"/>
<name>A0AAE1BD31_9GAST</name>
<dbReference type="AlphaFoldDB" id="A0AAE1BD31"/>
<dbReference type="EMBL" id="JAWDGP010000111">
    <property type="protein sequence ID" value="KAK3803680.1"/>
    <property type="molecule type" value="Genomic_DNA"/>
</dbReference>
<keyword evidence="2" id="KW-1185">Reference proteome</keyword>
<gene>
    <name evidence="1" type="ORF">RRG08_023528</name>
</gene>
<comment type="caution">
    <text evidence="1">The sequence shown here is derived from an EMBL/GenBank/DDBJ whole genome shotgun (WGS) entry which is preliminary data.</text>
</comment>
<organism evidence="1 2">
    <name type="scientific">Elysia crispata</name>
    <name type="common">lettuce slug</name>
    <dbReference type="NCBI Taxonomy" id="231223"/>
    <lineage>
        <taxon>Eukaryota</taxon>
        <taxon>Metazoa</taxon>
        <taxon>Spiralia</taxon>
        <taxon>Lophotrochozoa</taxon>
        <taxon>Mollusca</taxon>
        <taxon>Gastropoda</taxon>
        <taxon>Heterobranchia</taxon>
        <taxon>Euthyneura</taxon>
        <taxon>Panpulmonata</taxon>
        <taxon>Sacoglossa</taxon>
        <taxon>Placobranchoidea</taxon>
        <taxon>Plakobranchidae</taxon>
        <taxon>Elysia</taxon>
    </lineage>
</organism>
<dbReference type="Proteomes" id="UP001283361">
    <property type="component" value="Unassembled WGS sequence"/>
</dbReference>